<accession>A0A0E9UG49</accession>
<protein>
    <submittedName>
        <fullName evidence="1">Uncharacterized protein</fullName>
    </submittedName>
</protein>
<reference evidence="1" key="2">
    <citation type="journal article" date="2015" name="Fish Shellfish Immunol.">
        <title>Early steps in the European eel (Anguilla anguilla)-Vibrio vulnificus interaction in the gills: Role of the RtxA13 toxin.</title>
        <authorList>
            <person name="Callol A."/>
            <person name="Pajuelo D."/>
            <person name="Ebbesson L."/>
            <person name="Teles M."/>
            <person name="MacKenzie S."/>
            <person name="Amaro C."/>
        </authorList>
    </citation>
    <scope>NUCLEOTIDE SEQUENCE</scope>
</reference>
<dbReference type="AlphaFoldDB" id="A0A0E9UG49"/>
<sequence>MLPMPSTACGKMILCQQYKMMMSWLVNRCKVCLLIVYLCCLLSGHSISYTCSLMQIACFCHQQDTWLELCI</sequence>
<name>A0A0E9UG49_ANGAN</name>
<dbReference type="EMBL" id="GBXM01043821">
    <property type="protein sequence ID" value="JAH64756.1"/>
    <property type="molecule type" value="Transcribed_RNA"/>
</dbReference>
<reference evidence="1" key="1">
    <citation type="submission" date="2014-11" db="EMBL/GenBank/DDBJ databases">
        <authorList>
            <person name="Amaro Gonzalez C."/>
        </authorList>
    </citation>
    <scope>NUCLEOTIDE SEQUENCE</scope>
</reference>
<evidence type="ECO:0000313" key="1">
    <source>
        <dbReference type="EMBL" id="JAH64756.1"/>
    </source>
</evidence>
<organism evidence="1">
    <name type="scientific">Anguilla anguilla</name>
    <name type="common">European freshwater eel</name>
    <name type="synonym">Muraena anguilla</name>
    <dbReference type="NCBI Taxonomy" id="7936"/>
    <lineage>
        <taxon>Eukaryota</taxon>
        <taxon>Metazoa</taxon>
        <taxon>Chordata</taxon>
        <taxon>Craniata</taxon>
        <taxon>Vertebrata</taxon>
        <taxon>Euteleostomi</taxon>
        <taxon>Actinopterygii</taxon>
        <taxon>Neopterygii</taxon>
        <taxon>Teleostei</taxon>
        <taxon>Anguilliformes</taxon>
        <taxon>Anguillidae</taxon>
        <taxon>Anguilla</taxon>
    </lineage>
</organism>
<proteinExistence type="predicted"/>